<name>A0A3B0FHL8_PSEPS</name>
<evidence type="ECO:0000259" key="2">
    <source>
        <dbReference type="Pfam" id="PF13087"/>
    </source>
</evidence>
<feature type="domain" description="DNA2/NAM7 helicase helicase" evidence="1">
    <location>
        <begin position="316"/>
        <end position="443"/>
    </location>
</feature>
<dbReference type="InterPro" id="IPR041677">
    <property type="entry name" value="DNA2/NAM7_AAA_11"/>
</dbReference>
<dbReference type="InterPro" id="IPR041679">
    <property type="entry name" value="DNA2/NAM7-like_C"/>
</dbReference>
<dbReference type="SUPFAM" id="SSF52540">
    <property type="entry name" value="P-loop containing nucleoside triphosphate hydrolases"/>
    <property type="match status" value="3"/>
</dbReference>
<dbReference type="InterPro" id="IPR045055">
    <property type="entry name" value="DNA2/NAM7-like"/>
</dbReference>
<dbReference type="CDD" id="cd18808">
    <property type="entry name" value="SF1_C_Upf1"/>
    <property type="match status" value="1"/>
</dbReference>
<dbReference type="SUPFAM" id="SSF52980">
    <property type="entry name" value="Restriction endonuclease-like"/>
    <property type="match status" value="1"/>
</dbReference>
<dbReference type="Proteomes" id="UP000273159">
    <property type="component" value="Unassembled WGS sequence"/>
</dbReference>
<dbReference type="Pfam" id="PF18741">
    <property type="entry name" value="MTES_1575"/>
    <property type="match status" value="1"/>
</dbReference>
<accession>A0A3B0FHL8</accession>
<dbReference type="InterPro" id="IPR049468">
    <property type="entry name" value="Restrct_endonuc-II-like_dom"/>
</dbReference>
<gene>
    <name evidence="4" type="ORF">D7Z96_05180</name>
</gene>
<dbReference type="Pfam" id="PF13195">
    <property type="entry name" value="DUF4011"/>
    <property type="match status" value="1"/>
</dbReference>
<dbReference type="InterPro" id="IPR047187">
    <property type="entry name" value="SF1_C_Upf1"/>
</dbReference>
<sequence length="1851" mass="204088">MDDRLEKTVTLNEMHQFSPWGGKVGESVSTGNGVLDKKLALQMQRWRDDLLSIDRRQRLVYFQHPKSGTFEIIEPGCSGVEALVAEGDVMLVSSEPADDAGESVQAPRLPTKGSRTLRVTGKTAAQILSTSKRLHQRSEQEYADRGVWTLYLGHGMLNWIDPADGKKISSPLLLVPVRLAKDGKQYVLRRTEDEPALNTALGLKLSRDFGLDLPEFDVDDLNVATVLSGVRKAIAQYADWTVDERVVMSIFSFHKEAMYRDLEQNEAKIVANGMIQLMALGPEAPNSEVFAFDPVSDEELDFRLPPEKLHSILDADGSQRKCILAAREGRSFIMDGPPGTGKSQTIANIIAELIATGKTVLFVSEKAAALDVVRDRLTSRQLDPFLLELHSHKATRKQVVQTLHAELTRRPVVKSSFSETDRSQLIKSRTRLSDHADAMNEVRSPLGRSLFDVLGRLAQLTDVGEYPAGDPNKLGSLSADTLADILLSATSLSKVWRPAAEGESFAWRGLAGSGFTQAQVKETEKCVDSMALATDRLLRTVRLFDAQMPFWPVALDTAGIRSRTELSALLSKKRKTPQHWYSDPKFPEVLRRIEKLQADDTEYKAKESQISGLCDDRWDKDDKALTVPLATFLERDPAIFSRPLNQFPVGQLGGIELATTATASLIESLFGKAKQLGVLFDVEPQSLTLNNCRALSSLAELSQEGSLPEPSWINPSIQGALEESTRVLGELAAIVRERQTALESTFKPEILALDLKALKARFELQHRGLKAWSKQARTDKKTLREATAAGVVNKEIIGMLGDAIAWQTAQENLAANELEYGPRLGSYYRGTATDFTRVAQALEVARTALKLAGDDIATSALARQLSKASAPDEELIPLAKDVASMVERFGADTHALFGAVFHEQVGDLPLTHILGTLKAAQENFSAAQPLRDRLSEMLGDTATPQAATTALRHINDLVEMDEKTSQRSPEDSEVLGKKYRPRKTDWAALRADYAWVEALRKVIGGRIDEDDVRYVEEYDGTDLDLAGGHSTWLEARDKLVAFFDPERSVELAAELDQDLESAEELLSGLGSNVAADVDVWFEYKKLFSALCDEGVSETLIALRDCHASANLVMPSVERAALEPWAESIIEGDDRLSEHRASGRESLLKQFQDLDSNLVGNAHADVVTACVARRPRSMAGPAAIIAHEANKKSRHKPIRRLLEETGSVVQGLKPCFMMSPLSVSQYLPAGFAFDVVIFDEASQVMPADSVNCIYRGKQLIVAGDQRQLPPTSFFSAADVETDDEDEPDNFDSVLDLCKASGAMVSLPLSWHYRSLHEDLITYSNYRIYEGKLNTFPGATQEADDLGVHHEFVQGVYQRGAGSKNPIEAERVVDRVLEHRRINPDLSLGVVTFSSQQAEAVSEAIERRAEIEPILMGLMEDHDRLHGFFVKNLESVQGDERDIIVFSIGYGPDEAGKLAMNFGPLTRKGGERRLNVAITRARRRVEVVSSFHAGDMTDGASAGNRHLKNYLDFAARGRAALASDISGSVGDAESPFEEEVIRVIRSWGYDAVSQVGAAGYRIDIGVRHPNRPGSFMLGIECDGAAYHSAKSARDRDRLRESVLRGLGWDIYRIWGLSWYRDRSTQEVALKQALEDAVAGRNAVPAIAQQAESAGLMEYEEIDLSAPPAWTVPYTSAAKPAHRYWYQPGDADALTDLIQYAGHVVSVEAPLHVDTFHTRLREHWGAGAIGPRAKLNIERALSLAKVSGMKVKLDKEGFIRVDGANAVNVRRPTGQSDMRKAGAIPPEEFDEAVRLVVGDSIVITEEELLVAVRNVFGWARRGVDIQNALQRSLRRAVKKGYCLRRSDGSYETAQ</sequence>
<proteinExistence type="predicted"/>
<dbReference type="FunFam" id="3.40.960.10:FF:000002">
    <property type="entry name" value="DNA helicase related protein"/>
    <property type="match status" value="1"/>
</dbReference>
<dbReference type="InterPro" id="IPR025103">
    <property type="entry name" value="DUF4011"/>
</dbReference>
<dbReference type="GO" id="GO:0004386">
    <property type="term" value="F:helicase activity"/>
    <property type="evidence" value="ECO:0007669"/>
    <property type="project" value="InterPro"/>
</dbReference>
<reference evidence="5" key="2">
    <citation type="submission" date="2018-10" db="EMBL/GenBank/DDBJ databases">
        <authorList>
            <person name="Wang Y."/>
            <person name="Wang J."/>
            <person name="Yang X."/>
            <person name="Wang Z."/>
            <person name="Huang Y."/>
        </authorList>
    </citation>
    <scope>NUCLEOTIDE SEQUENCE [LARGE SCALE GENOMIC DNA]</scope>
    <source>
        <strain evidence="5">J015</strain>
    </source>
</reference>
<evidence type="ECO:0000313" key="4">
    <source>
        <dbReference type="EMBL" id="RKO26136.1"/>
    </source>
</evidence>
<organism evidence="4 5">
    <name type="scientific">Pseudarthrobacter phenanthrenivorans</name>
    <name type="common">Arthrobacter phenanthrenivorans</name>
    <dbReference type="NCBI Taxonomy" id="361575"/>
    <lineage>
        <taxon>Bacteria</taxon>
        <taxon>Bacillati</taxon>
        <taxon>Actinomycetota</taxon>
        <taxon>Actinomycetes</taxon>
        <taxon>Micrococcales</taxon>
        <taxon>Micrococcaceae</taxon>
        <taxon>Pseudarthrobacter</taxon>
    </lineage>
</organism>
<protein>
    <submittedName>
        <fullName evidence="4">DUF4011 domain-containing protein</fullName>
    </submittedName>
</protein>
<feature type="domain" description="DNA2/NAM7 helicase helicase" evidence="1">
    <location>
        <begin position="1231"/>
        <end position="1271"/>
    </location>
</feature>
<dbReference type="EMBL" id="RBNH01000003">
    <property type="protein sequence ID" value="RKO26136.1"/>
    <property type="molecule type" value="Genomic_DNA"/>
</dbReference>
<reference evidence="4 5" key="1">
    <citation type="submission" date="2018-10" db="EMBL/GenBank/DDBJ databases">
        <title>Genome-guide identification and characterization of bacteria that degrade polycyclic aromatic hydrocarbons and resist hexavalent chromium simultaneously.</title>
        <authorList>
            <person name="Feng H."/>
        </authorList>
    </citation>
    <scope>NUCLEOTIDE SEQUENCE [LARGE SCALE GENOMIC DNA]</scope>
    <source>
        <strain evidence="4 5">J015</strain>
    </source>
</reference>
<dbReference type="InterPro" id="IPR011335">
    <property type="entry name" value="Restrct_endonuc-II-like"/>
</dbReference>
<dbReference type="PANTHER" id="PTHR10887:SF495">
    <property type="entry name" value="HELICASE SENATAXIN ISOFORM X1-RELATED"/>
    <property type="match status" value="1"/>
</dbReference>
<comment type="caution">
    <text evidence="4">The sequence shown here is derived from an EMBL/GenBank/DDBJ whole genome shotgun (WGS) entry which is preliminary data.</text>
</comment>
<dbReference type="Pfam" id="PF13086">
    <property type="entry name" value="AAA_11"/>
    <property type="match status" value="2"/>
</dbReference>
<dbReference type="PANTHER" id="PTHR10887">
    <property type="entry name" value="DNA2/NAM7 HELICASE FAMILY"/>
    <property type="match status" value="1"/>
</dbReference>
<dbReference type="RefSeq" id="WP_147422491.1">
    <property type="nucleotide sequence ID" value="NZ_RBNH01000003.1"/>
</dbReference>
<dbReference type="InterPro" id="IPR027417">
    <property type="entry name" value="P-loop_NTPase"/>
</dbReference>
<feature type="domain" description="DNA2/NAM7 helicase-like C-terminal" evidence="2">
    <location>
        <begin position="1304"/>
        <end position="1487"/>
    </location>
</feature>
<dbReference type="FunFam" id="3.40.50.300:FF:002063">
    <property type="entry name" value="DNA helicase related protein"/>
    <property type="match status" value="1"/>
</dbReference>
<evidence type="ECO:0000313" key="5">
    <source>
        <dbReference type="Proteomes" id="UP000273159"/>
    </source>
</evidence>
<dbReference type="Gene3D" id="3.40.50.300">
    <property type="entry name" value="P-loop containing nucleotide triphosphate hydrolases"/>
    <property type="match status" value="3"/>
</dbReference>
<dbReference type="Gene3D" id="3.40.960.10">
    <property type="entry name" value="VSR Endonuclease"/>
    <property type="match status" value="1"/>
</dbReference>
<feature type="domain" description="Restriction endonuclease type II-like" evidence="3">
    <location>
        <begin position="1534"/>
        <end position="1631"/>
    </location>
</feature>
<evidence type="ECO:0000259" key="3">
    <source>
        <dbReference type="Pfam" id="PF18741"/>
    </source>
</evidence>
<dbReference type="Pfam" id="PF13087">
    <property type="entry name" value="AAA_12"/>
    <property type="match status" value="1"/>
</dbReference>
<evidence type="ECO:0000259" key="1">
    <source>
        <dbReference type="Pfam" id="PF13086"/>
    </source>
</evidence>